<protein>
    <recommendedName>
        <fullName evidence="6">Autophagy-related protein 27</fullName>
    </recommendedName>
</protein>
<feature type="signal peptide" evidence="3">
    <location>
        <begin position="1"/>
        <end position="16"/>
    </location>
</feature>
<evidence type="ECO:0000313" key="4">
    <source>
        <dbReference type="EMBL" id="KAF7297964.1"/>
    </source>
</evidence>
<sequence>MFLFLFTPILTATAAAIPPQEWTDVDSCRFALGPKQYDLCPVLSGAATAPLPLHAQRVSTQRASIPLGDDRVDEWLSTDQGRSGTWHSASAGPSTSEMDEEGLPALAAVESGNSLIVGLSRTPRSPSLSVRLSCDPDVELELENVSSDEEGASWRTRHACPLPLASATQFADEPADDSDTTSESGDPPPTDEPPNDDSEQLLDRNNGASRRSIAITFVIISIAVISIAVFTYKNPHFIADRVQPALHHATALIQQVPMHVPAALTLPRSLRRAGEGKLVRWAQEDLELDTEDDVMVNGGDGDQFELEAGDEYIPLRPSPRKGGRGSGRWIKNYGSAGPAW</sequence>
<keyword evidence="2" id="KW-0472">Membrane</keyword>
<dbReference type="AlphaFoldDB" id="A0A8H6SEL2"/>
<feature type="compositionally biased region" description="Polar residues" evidence="1">
    <location>
        <begin position="77"/>
        <end position="96"/>
    </location>
</feature>
<evidence type="ECO:0000256" key="3">
    <source>
        <dbReference type="SAM" id="SignalP"/>
    </source>
</evidence>
<feature type="region of interest" description="Disordered" evidence="1">
    <location>
        <begin position="170"/>
        <end position="203"/>
    </location>
</feature>
<name>A0A8H6SEL2_MYCCL</name>
<keyword evidence="2" id="KW-1133">Transmembrane helix</keyword>
<evidence type="ECO:0000313" key="5">
    <source>
        <dbReference type="Proteomes" id="UP000613580"/>
    </source>
</evidence>
<feature type="region of interest" description="Disordered" evidence="1">
    <location>
        <begin position="76"/>
        <end position="100"/>
    </location>
</feature>
<gene>
    <name evidence="4" type="ORF">HMN09_01017300</name>
</gene>
<keyword evidence="3" id="KW-0732">Signal</keyword>
<organism evidence="4 5">
    <name type="scientific">Mycena chlorophos</name>
    <name type="common">Agaric fungus</name>
    <name type="synonym">Agaricus chlorophos</name>
    <dbReference type="NCBI Taxonomy" id="658473"/>
    <lineage>
        <taxon>Eukaryota</taxon>
        <taxon>Fungi</taxon>
        <taxon>Dikarya</taxon>
        <taxon>Basidiomycota</taxon>
        <taxon>Agaricomycotina</taxon>
        <taxon>Agaricomycetes</taxon>
        <taxon>Agaricomycetidae</taxon>
        <taxon>Agaricales</taxon>
        <taxon>Marasmiineae</taxon>
        <taxon>Mycenaceae</taxon>
        <taxon>Mycena</taxon>
    </lineage>
</organism>
<reference evidence="4" key="1">
    <citation type="submission" date="2020-05" db="EMBL/GenBank/DDBJ databases">
        <title>Mycena genomes resolve the evolution of fungal bioluminescence.</title>
        <authorList>
            <person name="Tsai I.J."/>
        </authorList>
    </citation>
    <scope>NUCLEOTIDE SEQUENCE</scope>
    <source>
        <strain evidence="4">110903Hualien_Pintung</strain>
    </source>
</reference>
<evidence type="ECO:0000256" key="2">
    <source>
        <dbReference type="SAM" id="Phobius"/>
    </source>
</evidence>
<dbReference type="OrthoDB" id="29460at2759"/>
<dbReference type="Proteomes" id="UP000613580">
    <property type="component" value="Unassembled WGS sequence"/>
</dbReference>
<keyword evidence="2" id="KW-0812">Transmembrane</keyword>
<comment type="caution">
    <text evidence="4">The sequence shown here is derived from an EMBL/GenBank/DDBJ whole genome shotgun (WGS) entry which is preliminary data.</text>
</comment>
<feature type="chain" id="PRO_5034938078" description="Autophagy-related protein 27" evidence="3">
    <location>
        <begin position="17"/>
        <end position="340"/>
    </location>
</feature>
<evidence type="ECO:0008006" key="6">
    <source>
        <dbReference type="Google" id="ProtNLM"/>
    </source>
</evidence>
<accession>A0A8H6SEL2</accession>
<proteinExistence type="predicted"/>
<keyword evidence="5" id="KW-1185">Reference proteome</keyword>
<dbReference type="EMBL" id="JACAZE010000015">
    <property type="protein sequence ID" value="KAF7297964.1"/>
    <property type="molecule type" value="Genomic_DNA"/>
</dbReference>
<evidence type="ECO:0000256" key="1">
    <source>
        <dbReference type="SAM" id="MobiDB-lite"/>
    </source>
</evidence>
<feature type="transmembrane region" description="Helical" evidence="2">
    <location>
        <begin position="213"/>
        <end position="232"/>
    </location>
</feature>